<evidence type="ECO:0008006" key="4">
    <source>
        <dbReference type="Google" id="ProtNLM"/>
    </source>
</evidence>
<feature type="region of interest" description="Disordered" evidence="1">
    <location>
        <begin position="474"/>
        <end position="497"/>
    </location>
</feature>
<dbReference type="AlphaFoldDB" id="A0A4S4LM43"/>
<organism evidence="2 3">
    <name type="scientific">Bondarzewia mesenterica</name>
    <dbReference type="NCBI Taxonomy" id="1095465"/>
    <lineage>
        <taxon>Eukaryota</taxon>
        <taxon>Fungi</taxon>
        <taxon>Dikarya</taxon>
        <taxon>Basidiomycota</taxon>
        <taxon>Agaricomycotina</taxon>
        <taxon>Agaricomycetes</taxon>
        <taxon>Russulales</taxon>
        <taxon>Bondarzewiaceae</taxon>
        <taxon>Bondarzewia</taxon>
    </lineage>
</organism>
<evidence type="ECO:0000256" key="1">
    <source>
        <dbReference type="SAM" id="MobiDB-lite"/>
    </source>
</evidence>
<dbReference type="Proteomes" id="UP000310158">
    <property type="component" value="Unassembled WGS sequence"/>
</dbReference>
<name>A0A4S4LM43_9AGAM</name>
<dbReference type="PANTHER" id="PTHR28153">
    <property type="entry name" value="PROTEIN, PUTATIVE-RELATED"/>
    <property type="match status" value="1"/>
</dbReference>
<evidence type="ECO:0000313" key="3">
    <source>
        <dbReference type="Proteomes" id="UP000310158"/>
    </source>
</evidence>
<evidence type="ECO:0000313" key="2">
    <source>
        <dbReference type="EMBL" id="THH12947.1"/>
    </source>
</evidence>
<dbReference type="PANTHER" id="PTHR28153:SF1">
    <property type="entry name" value="DUF4484 DOMAIN-CONTAINING PROTEIN"/>
    <property type="match status" value="1"/>
</dbReference>
<proteinExistence type="predicted"/>
<dbReference type="InterPro" id="IPR053056">
    <property type="entry name" value="Lipid_Metab_Assoc_Protein"/>
</dbReference>
<keyword evidence="3" id="KW-1185">Reference proteome</keyword>
<feature type="compositionally biased region" description="Low complexity" evidence="1">
    <location>
        <begin position="474"/>
        <end position="493"/>
    </location>
</feature>
<dbReference type="Pfam" id="PF09804">
    <property type="entry name" value="DENND11"/>
    <property type="match status" value="1"/>
</dbReference>
<comment type="caution">
    <text evidence="2">The sequence shown here is derived from an EMBL/GenBank/DDBJ whole genome shotgun (WGS) entry which is preliminary data.</text>
</comment>
<dbReference type="EMBL" id="SGPL01000400">
    <property type="protein sequence ID" value="THH12947.1"/>
    <property type="molecule type" value="Genomic_DNA"/>
</dbReference>
<dbReference type="InterPro" id="IPR018626">
    <property type="entry name" value="LCHN/Anr2"/>
</dbReference>
<gene>
    <name evidence="2" type="ORF">EW146_g7222</name>
</gene>
<dbReference type="OrthoDB" id="2152680at2759"/>
<protein>
    <recommendedName>
        <fullName evidence="4">UDENN domain-containing protein</fullName>
    </recommendedName>
</protein>
<sequence>MSSTNARGDTVRDVVAIFHASFHPTQGNIVDWSLKADEDLDIAHVEFSALPSGLHLVDQDVVYFDKDGHPGVCVFRRRKTTEHGQRGFRLSSLGILLARSRKPRPWLHVPALKALVRTIYDALEERGVLEPLESDWDPARRFFEERKVSGASMMVKELDVWTGWSHELDGPDANLSSSNPILHLSHLLRILGPSCLTLYKHILGRRRVLIYTLPPVEASCILCQVAADICYEDQVDLDSSDGRGTSVDPLKTRLKGKHKEGVNVLGIVTLHDIDKLIREGKSGRGWIACTTDAIFLERPQYYDLIIDLRTSTPAKTTRPTMYSSRPQALSGTRGPSYKLSPVRFTWSDVKLWTELDRLLQRDAGEASHHAAHACGAVGTVEPGATAWGDAWRLYEEVCIVCAGLWMGSWRGNSTASYSSTGGNWGGVQLEGDDDLSMGGSYMRSLGNGIEGRPMPGSMPTTSRAMRRTSGMSFGRSARAEGSSSSAGEVSISEPGGKNAEAVMRDRQVLTTLALLQTFHANTGFLFSRLASFLPEEGSDADGTVVLTPKDVLSFELGPLSGLDAKFLEWLADEYGGDVRLVVRRGWRDLFGLVFGFGSL</sequence>
<accession>A0A4S4LM43</accession>
<dbReference type="GO" id="GO:0005811">
    <property type="term" value="C:lipid droplet"/>
    <property type="evidence" value="ECO:0007669"/>
    <property type="project" value="TreeGrafter"/>
</dbReference>
<reference evidence="2 3" key="1">
    <citation type="submission" date="2019-02" db="EMBL/GenBank/DDBJ databases">
        <title>Genome sequencing of the rare red list fungi Bondarzewia mesenterica.</title>
        <authorList>
            <person name="Buettner E."/>
            <person name="Kellner H."/>
        </authorList>
    </citation>
    <scope>NUCLEOTIDE SEQUENCE [LARGE SCALE GENOMIC DNA]</scope>
    <source>
        <strain evidence="2 3">DSM 108281</strain>
    </source>
</reference>